<dbReference type="Proteomes" id="UP000027195">
    <property type="component" value="Unassembled WGS sequence"/>
</dbReference>
<proteinExistence type="predicted"/>
<dbReference type="PANTHER" id="PTHR13316">
    <property type="entry name" value="ZINC FINGER, CCHC DOMAIN CONTAINING 8"/>
    <property type="match status" value="1"/>
</dbReference>
<sequence>MPPRVRLPRLTLFSGPQCSLCDVDILLLFATRCGAKKIVHARSHARAAPVHARDNQHPGSRPDQVEAEIRVRYPSAPSGGQARSQGTMGARGSDDGSEDMELDSGSEGGGFQEELDHPLLDDTYVKHVTYHSYGNVRILGLDSEPELSDEDPQGSNRHCWNCDSPSHTLTECPLPRDAERIQLARSAFLADSLGGGRFYEAAEWRKQRLAWADAFEPGRIRGAELRDALGLAEQERPGELENMYWFNGGTGNEGGMLMWGYPPGWLETRDPRLLMKERILAEDELGETTWTSTLAMRDLSSPDEYEYDSDSDSELDEAEVELDRSLVVDHNPSPPPSPPPAPPDDEPEPELRRWATYPTTLFSSALLPISQIHFPLPPLTSSSNSPSGPSLTFNQDRRALWESIVSGRRPRAQHALLPPWRREGAFDFTPSRSRPIA</sequence>
<evidence type="ECO:0000313" key="3">
    <source>
        <dbReference type="Proteomes" id="UP000027195"/>
    </source>
</evidence>
<evidence type="ECO:0000256" key="1">
    <source>
        <dbReference type="SAM" id="MobiDB-lite"/>
    </source>
</evidence>
<dbReference type="GO" id="GO:0071013">
    <property type="term" value="C:catalytic step 2 spliceosome"/>
    <property type="evidence" value="ECO:0007669"/>
    <property type="project" value="TreeGrafter"/>
</dbReference>
<name>A0A067MG33_BOTB1</name>
<feature type="region of interest" description="Disordered" evidence="1">
    <location>
        <begin position="327"/>
        <end position="350"/>
    </location>
</feature>
<dbReference type="HOGENOM" id="CLU_035333_1_0_1"/>
<dbReference type="GO" id="GO:0003723">
    <property type="term" value="F:RNA binding"/>
    <property type="evidence" value="ECO:0007669"/>
    <property type="project" value="TreeGrafter"/>
</dbReference>
<evidence type="ECO:0000313" key="2">
    <source>
        <dbReference type="EMBL" id="KDQ10536.1"/>
    </source>
</evidence>
<feature type="region of interest" description="Disordered" evidence="1">
    <location>
        <begin position="301"/>
        <end position="320"/>
    </location>
</feature>
<dbReference type="PANTHER" id="PTHR13316:SF0">
    <property type="entry name" value="ZINC FINGER CCHC DOMAIN-CONTAINING PROTEIN 8"/>
    <property type="match status" value="1"/>
</dbReference>
<dbReference type="AlphaFoldDB" id="A0A067MG33"/>
<dbReference type="STRING" id="930990.A0A067MG33"/>
<feature type="region of interest" description="Disordered" evidence="1">
    <location>
        <begin position="44"/>
        <end position="63"/>
    </location>
</feature>
<organism evidence="2 3">
    <name type="scientific">Botryobasidium botryosum (strain FD-172 SS1)</name>
    <dbReference type="NCBI Taxonomy" id="930990"/>
    <lineage>
        <taxon>Eukaryota</taxon>
        <taxon>Fungi</taxon>
        <taxon>Dikarya</taxon>
        <taxon>Basidiomycota</taxon>
        <taxon>Agaricomycotina</taxon>
        <taxon>Agaricomycetes</taxon>
        <taxon>Cantharellales</taxon>
        <taxon>Botryobasidiaceae</taxon>
        <taxon>Botryobasidium</taxon>
    </lineage>
</organism>
<evidence type="ECO:0008006" key="4">
    <source>
        <dbReference type="Google" id="ProtNLM"/>
    </source>
</evidence>
<feature type="compositionally biased region" description="Acidic residues" evidence="1">
    <location>
        <begin position="95"/>
        <end position="104"/>
    </location>
</feature>
<dbReference type="OrthoDB" id="429967at2759"/>
<gene>
    <name evidence="2" type="ORF">BOTBODRAFT_489171</name>
</gene>
<dbReference type="InParanoid" id="A0A067MG33"/>
<feature type="region of interest" description="Disordered" evidence="1">
    <location>
        <begin position="74"/>
        <end position="115"/>
    </location>
</feature>
<dbReference type="InterPro" id="IPR052115">
    <property type="entry name" value="NEXT_complex_subunit_ZCCHC8"/>
</dbReference>
<accession>A0A067MG33</accession>
<feature type="compositionally biased region" description="Pro residues" evidence="1">
    <location>
        <begin position="332"/>
        <end position="342"/>
    </location>
</feature>
<keyword evidence="3" id="KW-1185">Reference proteome</keyword>
<dbReference type="EMBL" id="KL198066">
    <property type="protein sequence ID" value="KDQ10536.1"/>
    <property type="molecule type" value="Genomic_DNA"/>
</dbReference>
<protein>
    <recommendedName>
        <fullName evidence="4">CCHC-type domain-containing protein</fullName>
    </recommendedName>
</protein>
<reference evidence="3" key="1">
    <citation type="journal article" date="2014" name="Proc. Natl. Acad. Sci. U.S.A.">
        <title>Extensive sampling of basidiomycete genomes demonstrates inadequacy of the white-rot/brown-rot paradigm for wood decay fungi.</title>
        <authorList>
            <person name="Riley R."/>
            <person name="Salamov A.A."/>
            <person name="Brown D.W."/>
            <person name="Nagy L.G."/>
            <person name="Floudas D."/>
            <person name="Held B.W."/>
            <person name="Levasseur A."/>
            <person name="Lombard V."/>
            <person name="Morin E."/>
            <person name="Otillar R."/>
            <person name="Lindquist E.A."/>
            <person name="Sun H."/>
            <person name="LaButti K.M."/>
            <person name="Schmutz J."/>
            <person name="Jabbour D."/>
            <person name="Luo H."/>
            <person name="Baker S.E."/>
            <person name="Pisabarro A.G."/>
            <person name="Walton J.D."/>
            <person name="Blanchette R.A."/>
            <person name="Henrissat B."/>
            <person name="Martin F."/>
            <person name="Cullen D."/>
            <person name="Hibbett D.S."/>
            <person name="Grigoriev I.V."/>
        </authorList>
    </citation>
    <scope>NUCLEOTIDE SEQUENCE [LARGE SCALE GENOMIC DNA]</scope>
    <source>
        <strain evidence="3">FD-172 SS1</strain>
    </source>
</reference>